<feature type="domain" description="Fibronectin type-III" evidence="3">
    <location>
        <begin position="1112"/>
        <end position="1200"/>
    </location>
</feature>
<keyword evidence="2" id="KW-0732">Signal</keyword>
<dbReference type="CDD" id="cd00063">
    <property type="entry name" value="FN3"/>
    <property type="match status" value="12"/>
</dbReference>
<dbReference type="Gene3D" id="2.60.40.10">
    <property type="entry name" value="Immunoglobulins"/>
    <property type="match status" value="19"/>
</dbReference>
<feature type="domain" description="Fibronectin type-III" evidence="3">
    <location>
        <begin position="1462"/>
        <end position="1549"/>
    </location>
</feature>
<dbReference type="RefSeq" id="WP_157583156.1">
    <property type="nucleotide sequence ID" value="NZ_WPIN01000001.1"/>
</dbReference>
<feature type="domain" description="Fibronectin type-III" evidence="3">
    <location>
        <begin position="205"/>
        <end position="293"/>
    </location>
</feature>
<accession>A0A7K1S630</accession>
<dbReference type="PANTHER" id="PTHR46708">
    <property type="entry name" value="TENASCIN"/>
    <property type="match status" value="1"/>
</dbReference>
<dbReference type="PANTHER" id="PTHR46708:SF2">
    <property type="entry name" value="FIBRONECTIN TYPE-III DOMAIN-CONTAINING PROTEIN"/>
    <property type="match status" value="1"/>
</dbReference>
<dbReference type="SUPFAM" id="SSF49265">
    <property type="entry name" value="Fibronectin type III"/>
    <property type="match status" value="10"/>
</dbReference>
<evidence type="ECO:0000259" key="3">
    <source>
        <dbReference type="PROSITE" id="PS50853"/>
    </source>
</evidence>
<proteinExistence type="predicted"/>
<evidence type="ECO:0000256" key="2">
    <source>
        <dbReference type="SAM" id="SignalP"/>
    </source>
</evidence>
<dbReference type="InterPro" id="IPR003961">
    <property type="entry name" value="FN3_dom"/>
</dbReference>
<feature type="domain" description="Fibronectin type-III" evidence="3">
    <location>
        <begin position="466"/>
        <end position="557"/>
    </location>
</feature>
<feature type="domain" description="Fibronectin type-III" evidence="3">
    <location>
        <begin position="929"/>
        <end position="1018"/>
    </location>
</feature>
<reference evidence="4 5" key="1">
    <citation type="submission" date="2019-12" db="EMBL/GenBank/DDBJ databases">
        <title>Spirosoma sp. HMF4905 genome sequencing and assembly.</title>
        <authorList>
            <person name="Kang H."/>
            <person name="Cha I."/>
            <person name="Kim H."/>
            <person name="Joh K."/>
        </authorList>
    </citation>
    <scope>NUCLEOTIDE SEQUENCE [LARGE SCALE GENOMIC DNA]</scope>
    <source>
        <strain evidence="4 5">HMF4905</strain>
    </source>
</reference>
<feature type="domain" description="Fibronectin type-III" evidence="3">
    <location>
        <begin position="747"/>
        <end position="838"/>
    </location>
</feature>
<dbReference type="InterPro" id="IPR013783">
    <property type="entry name" value="Ig-like_fold"/>
</dbReference>
<evidence type="ECO:0000313" key="5">
    <source>
        <dbReference type="Proteomes" id="UP000436006"/>
    </source>
</evidence>
<evidence type="ECO:0000256" key="1">
    <source>
        <dbReference type="ARBA" id="ARBA00022737"/>
    </source>
</evidence>
<comment type="caution">
    <text evidence="4">The sequence shown here is derived from an EMBL/GenBank/DDBJ whole genome shotgun (WGS) entry which is preliminary data.</text>
</comment>
<feature type="domain" description="Fibronectin type-III" evidence="3">
    <location>
        <begin position="1637"/>
        <end position="1723"/>
    </location>
</feature>
<dbReference type="Pfam" id="PF00041">
    <property type="entry name" value="fn3"/>
    <property type="match status" value="4"/>
</dbReference>
<dbReference type="InterPro" id="IPR050991">
    <property type="entry name" value="ECM_Regulatory_Proteins"/>
</dbReference>
<feature type="domain" description="Fibronectin type-III" evidence="3">
    <location>
        <begin position="1203"/>
        <end position="1290"/>
    </location>
</feature>
<dbReference type="EMBL" id="WPIN01000001">
    <property type="protein sequence ID" value="MVM29078.1"/>
    <property type="molecule type" value="Genomic_DNA"/>
</dbReference>
<dbReference type="InterPro" id="IPR036116">
    <property type="entry name" value="FN3_sf"/>
</dbReference>
<protein>
    <recommendedName>
        <fullName evidence="3">Fibronectin type-III domain-containing protein</fullName>
    </recommendedName>
</protein>
<dbReference type="SMART" id="SM00060">
    <property type="entry name" value="FN3"/>
    <property type="match status" value="18"/>
</dbReference>
<feature type="domain" description="Fibronectin type-III" evidence="3">
    <location>
        <begin position="116"/>
        <end position="204"/>
    </location>
</feature>
<dbReference type="PROSITE" id="PS50853">
    <property type="entry name" value="FN3"/>
    <property type="match status" value="12"/>
</dbReference>
<dbReference type="Proteomes" id="UP000436006">
    <property type="component" value="Unassembled WGS sequence"/>
</dbReference>
<name>A0A7K1S630_9BACT</name>
<feature type="domain" description="Fibronectin type-III" evidence="3">
    <location>
        <begin position="1375"/>
        <end position="1461"/>
    </location>
</feature>
<sequence>MNVRYLLSLLIGYCLSCTSVYADCQIPQATYTYTITHQSASLSWSYYGGSFPSYQVQWRISGSATWTTNPVLTTTGTSLTGLTNNTTYEWRVRSICAAGDTSAYTSTQAFQTKCDPPSSLYIANVTHESAQLYWYVPTNGLTYEVQWRPVGAATWNTVSGLTGNSLNLSGLADETSYEWKVRTTCSASAASDVVNGPIIQTHCLPPSNTRLTLANPEAVELKWDGPQANVLFDLQWRPAGASNWTLVEGISLPEYVLTGLTNSTTYEWQVRTACSAASKSAFSDIKQFDTSCPLPVYLSSSSITYNSAVLEWRAASSELQWREAGAADWNTVPSAKSPYSLIGLANNTSYVWRVRTVCSASATSGYTPLQLISTQCRAPMNARSYPNATGGLELYWDTSDGGPFEVQWRATGTTNWSSVAGIPSASYILTGLAPETVYEWRVRKVCSTTEYSAFATAQPVLITCSVPTYTQSTNGTNTTIDLSWSAGETSARYELQWRAVNTSSWTTISGINSVSYKLTGLQASVPYEWRVRKQCSDQVASDFTASQTFTLSCSQPTYFYTNTLTNSSAIIGWYGTATYPPYELQYRLAGATDWTLLSGLTTPSYSFTGLSNNITYEWRVRSACSGAGASDFSAIQTFHTQCGPALSGLTIGAIDVNSARLIWQNNTSTGLYEIQYRDVAGGDWIVIRPEGSETDPYFGIPGYGNKQYTLYGLTLGKTYAWRVRMICATSIYSDFVDGPTFTTACSIPQGIYWYQQTNTSAAISWNYSSAASSYDLQWRAIDASTWNTINGLTNTSYVLTNLIPGTMYQARVRQQCLTGAVSDFSGSATTFVQCIIPSITTNIPLSSSSAQLTWMYYTTNGNDAATVAHELQYRISGTSDWTQVTGILGTTYSLTGLTAGASYEWRVRAICSQNVVSDFSGTSTFGLICPVPYVYGYNTQTSATAARLFWDNSSSSQSYVLRWRIVGTTVWSSLAVATSTYSLTGLTNNTTYEWQVAADCGGYLSDFSTIQSFQTSCPSVYSMFLSVGSVGAASAQLNWNGSNQFPGLTYTLQYRISGTVIWSEINGLTSTSTSLTGLASKTMYEWRVRPICESGAASAFALGSTFVTQCSSPYSYYVDGTTTQSVSIIWRPNPDNVYVNLQWRQINSSAPWNAVNGLTSSVYSLTGLTPGTSYEYRLQGVCSANDQGQSSGYTFMTLPVNSTTFSIYSDSVSYQSIRLNWTGPSDRTNYILQWRESGGNWTSTGPLSTRKYLLTGLTTGTTYDIRVSYVDDNAVTYEATMYVTMYCPRISSASTAAITTTSAQLNWTPVNAPVLVQWRVAGTTLWSSATGVTGSSYSLTGLTNNTVYEWRLQTVCSSNAVNVTYPISFRTGCLLPVSLFTQNVTTQSARLSWSGSASQYSIQYRIVGTPNWTTVTGITSTTYALIGLVTNTTYEWAVSATCGATISSIYTSPIRFTTACSLPYYVYVNASASDRAQFSWDGAESTYQLQWRAVGATAWNTIPAVTSPYTLTGLTTGTTYEARIRAACAVAANGPFLPINSFTPQCVPEYYYNEYKSTTNITAGTARLNWEFNPVLTYSLRWRIVGSNSWTNVPGYVTSPYTLSGLTNNTTYEWQLHTACEPTNYASSQVFQTTCAMPGGLWSESLSATSVKLHWNSSGEGVPYELQWRAFGTSVWTTVSGITNTNYVLTGLEFSSTYEWQVRSQCVGSSPFQLTVLFKLADDCSLSIYTIREGSWDDPTVWSCNRIPTLTDQVKLNHKLVIPNAYVAKALSIRYETGARLTLGAGSSVKVGN</sequence>
<keyword evidence="5" id="KW-1185">Reference proteome</keyword>
<feature type="chain" id="PRO_5029597063" description="Fibronectin type-III domain-containing protein" evidence="2">
    <location>
        <begin position="23"/>
        <end position="1793"/>
    </location>
</feature>
<feature type="signal peptide" evidence="2">
    <location>
        <begin position="1"/>
        <end position="22"/>
    </location>
</feature>
<gene>
    <name evidence="4" type="ORF">GO755_03470</name>
</gene>
<feature type="domain" description="Fibronectin type-III" evidence="3">
    <location>
        <begin position="1021"/>
        <end position="1111"/>
    </location>
</feature>
<keyword evidence="1" id="KW-0677">Repeat</keyword>
<feature type="domain" description="Fibronectin type-III" evidence="3">
    <location>
        <begin position="26"/>
        <end position="115"/>
    </location>
</feature>
<evidence type="ECO:0000313" key="4">
    <source>
        <dbReference type="EMBL" id="MVM29078.1"/>
    </source>
</evidence>
<organism evidence="4 5">
    <name type="scientific">Spirosoma arboris</name>
    <dbReference type="NCBI Taxonomy" id="2682092"/>
    <lineage>
        <taxon>Bacteria</taxon>
        <taxon>Pseudomonadati</taxon>
        <taxon>Bacteroidota</taxon>
        <taxon>Cytophagia</taxon>
        <taxon>Cytophagales</taxon>
        <taxon>Cytophagaceae</taxon>
        <taxon>Spirosoma</taxon>
    </lineage>
</organism>